<protein>
    <recommendedName>
        <fullName evidence="5">Lipoprotein</fullName>
    </recommendedName>
</protein>
<dbReference type="PROSITE" id="PS51257">
    <property type="entry name" value="PROKAR_LIPOPROTEIN"/>
    <property type="match status" value="1"/>
</dbReference>
<feature type="transmembrane region" description="Helical" evidence="2">
    <location>
        <begin position="381"/>
        <end position="402"/>
    </location>
</feature>
<feature type="transmembrane region" description="Helical" evidence="2">
    <location>
        <begin position="221"/>
        <end position="243"/>
    </location>
</feature>
<evidence type="ECO:0008006" key="5">
    <source>
        <dbReference type="Google" id="ProtNLM"/>
    </source>
</evidence>
<feature type="compositionally biased region" description="Polar residues" evidence="1">
    <location>
        <begin position="443"/>
        <end position="456"/>
    </location>
</feature>
<feature type="transmembrane region" description="Helical" evidence="2">
    <location>
        <begin position="175"/>
        <end position="201"/>
    </location>
</feature>
<evidence type="ECO:0000313" key="3">
    <source>
        <dbReference type="EMBL" id="KFI95138.1"/>
    </source>
</evidence>
<gene>
    <name evidence="3" type="ORF">BSCA_0956</name>
</gene>
<keyword evidence="2" id="KW-1133">Transmembrane helix</keyword>
<feature type="transmembrane region" description="Helical" evidence="2">
    <location>
        <begin position="74"/>
        <end position="92"/>
    </location>
</feature>
<feature type="transmembrane region" description="Helical" evidence="2">
    <location>
        <begin position="128"/>
        <end position="154"/>
    </location>
</feature>
<evidence type="ECO:0000256" key="1">
    <source>
        <dbReference type="SAM" id="MobiDB-lite"/>
    </source>
</evidence>
<dbReference type="OrthoDB" id="3742900at2"/>
<feature type="transmembrane region" description="Helical" evidence="2">
    <location>
        <begin position="12"/>
        <end position="37"/>
    </location>
</feature>
<sequence>MIARITPWAKGALTAMAAMAVFAVSLGCFIALMLLVISMEEGGGNLSSYAVSLTCAVMLLSQGVGFIASPVTLTLVPLLLTLLLVGVVRAFAQRFSTSIAGYCSGLAVWLVMTGLLRHGTAAGLTDDLWVVLAKGAVVFSAGYALAALPASGAAAKAMRALHDVMGPELRRTVRVGLTMGMATLAGYLCAGMVTVIVWSVQNHAAMGRLFSMIGMGTGSRIVTTIACLAWLPNLCIWAMSWVFGGGFAIGDLGSFTLWIGQSSSLPAIPVFGLLPQPVADDRVRMLLMSVPLACGLVSGLIAMWSRRGFAVRAGSPERRLDVRATIVSFAYPAGAFCIAGAMLSVMSSLVFLLSNGGLGEGRLAHLGVDVMQSTQTIARPTAIGLFAAWLLSLIGMAAIFGIRWASRRVRERASAAPAAHDAPADDDRPRAPRTTASMPGRGPQSSQAPTQATKEE</sequence>
<dbReference type="eggNOG" id="ENOG5033EIZ">
    <property type="taxonomic scope" value="Bacteria"/>
</dbReference>
<proteinExistence type="predicted"/>
<dbReference type="EMBL" id="JGZO01000004">
    <property type="protein sequence ID" value="KFI95138.1"/>
    <property type="molecule type" value="Genomic_DNA"/>
</dbReference>
<comment type="caution">
    <text evidence="3">The sequence shown here is derived from an EMBL/GenBank/DDBJ whole genome shotgun (WGS) entry which is preliminary data.</text>
</comment>
<reference evidence="3 4" key="1">
    <citation type="submission" date="2014-03" db="EMBL/GenBank/DDBJ databases">
        <title>Genomics of Bifidobacteria.</title>
        <authorList>
            <person name="Ventura M."/>
            <person name="Milani C."/>
            <person name="Lugli G.A."/>
        </authorList>
    </citation>
    <scope>NUCLEOTIDE SEQUENCE [LARGE SCALE GENOMIC DNA]</scope>
    <source>
        <strain evidence="3 4">LMG 21589</strain>
    </source>
</reference>
<feature type="transmembrane region" description="Helical" evidence="2">
    <location>
        <begin position="49"/>
        <end position="68"/>
    </location>
</feature>
<dbReference type="Proteomes" id="UP000029033">
    <property type="component" value="Unassembled WGS sequence"/>
</dbReference>
<feature type="transmembrane region" description="Helical" evidence="2">
    <location>
        <begin position="326"/>
        <end position="353"/>
    </location>
</feature>
<evidence type="ECO:0000313" key="4">
    <source>
        <dbReference type="Proteomes" id="UP000029033"/>
    </source>
</evidence>
<feature type="region of interest" description="Disordered" evidence="1">
    <location>
        <begin position="413"/>
        <end position="456"/>
    </location>
</feature>
<feature type="transmembrane region" description="Helical" evidence="2">
    <location>
        <begin position="286"/>
        <end position="305"/>
    </location>
</feature>
<feature type="transmembrane region" description="Helical" evidence="2">
    <location>
        <begin position="99"/>
        <end position="116"/>
    </location>
</feature>
<dbReference type="STRING" id="158787.BSCA_0956"/>
<organism evidence="3 4">
    <name type="scientific">Bifidobacterium scardovii</name>
    <dbReference type="NCBI Taxonomy" id="158787"/>
    <lineage>
        <taxon>Bacteria</taxon>
        <taxon>Bacillati</taxon>
        <taxon>Actinomycetota</taxon>
        <taxon>Actinomycetes</taxon>
        <taxon>Bifidobacteriales</taxon>
        <taxon>Bifidobacteriaceae</taxon>
        <taxon>Bifidobacterium</taxon>
    </lineage>
</organism>
<accession>A0A087DHY8</accession>
<evidence type="ECO:0000256" key="2">
    <source>
        <dbReference type="SAM" id="Phobius"/>
    </source>
</evidence>
<keyword evidence="4" id="KW-1185">Reference proteome</keyword>
<dbReference type="AlphaFoldDB" id="A0A087DHY8"/>
<name>A0A087DHY8_9BIFI</name>
<dbReference type="InterPro" id="IPR045931">
    <property type="entry name" value="DUF6350"/>
</dbReference>
<dbReference type="RefSeq" id="WP_046726309.1">
    <property type="nucleotide sequence ID" value="NZ_CAJPMS010000112.1"/>
</dbReference>
<keyword evidence="2" id="KW-0812">Transmembrane</keyword>
<dbReference type="GeneID" id="85165938"/>
<keyword evidence="2" id="KW-0472">Membrane</keyword>
<dbReference type="Pfam" id="PF19877">
    <property type="entry name" value="DUF6350"/>
    <property type="match status" value="1"/>
</dbReference>